<evidence type="ECO:0000313" key="4">
    <source>
        <dbReference type="Proteomes" id="UP001204445"/>
    </source>
</evidence>
<organism evidence="3 4">
    <name type="scientific">Methylohalomonas lacus</name>
    <dbReference type="NCBI Taxonomy" id="398773"/>
    <lineage>
        <taxon>Bacteria</taxon>
        <taxon>Pseudomonadati</taxon>
        <taxon>Pseudomonadota</taxon>
        <taxon>Gammaproteobacteria</taxon>
        <taxon>Methylohalomonadales</taxon>
        <taxon>Methylohalomonadaceae</taxon>
        <taxon>Methylohalomonas</taxon>
    </lineage>
</organism>
<feature type="chain" id="PRO_5042131817" evidence="1">
    <location>
        <begin position="24"/>
        <end position="294"/>
    </location>
</feature>
<dbReference type="Pfam" id="PF08450">
    <property type="entry name" value="SGL"/>
    <property type="match status" value="1"/>
</dbReference>
<proteinExistence type="predicted"/>
<dbReference type="EMBL" id="JANUCT010000001">
    <property type="protein sequence ID" value="MCS3902106.1"/>
    <property type="molecule type" value="Genomic_DNA"/>
</dbReference>
<dbReference type="InterPro" id="IPR011042">
    <property type="entry name" value="6-blade_b-propeller_TolB-like"/>
</dbReference>
<dbReference type="Proteomes" id="UP001204445">
    <property type="component" value="Unassembled WGS sequence"/>
</dbReference>
<sequence length="294" mass="31734">MLKTGLVAFIVTAVMLAPLPVSAHAGEVEAVWETAGFKNPESVVYDEQRDLLYVSNVNGQPDAKNGKGFIATVAMDGTIKQRDWVSGLNAPKGLAIHGDRLYVADIDTLVEIDIASGEILNRYVVADAQFLNDVAAADDGSIYVSDMMLNRIHRLENGVFSIWLENDQLENPNGLQVVHDQLVVGSWGVMTDGFATDTPGHLKTVALADKSISSIGSGDPIGNLDGVEVDLEGDFYVTDWMAGKLLHVTPRGEAEQLLDLNQGSADLEYIPGKSLILIPMMNDGTLQAYRIHAD</sequence>
<dbReference type="SUPFAM" id="SSF63829">
    <property type="entry name" value="Calcium-dependent phosphotriesterase"/>
    <property type="match status" value="1"/>
</dbReference>
<feature type="domain" description="SMP-30/Gluconolactonase/LRE-like region" evidence="2">
    <location>
        <begin position="40"/>
        <end position="256"/>
    </location>
</feature>
<dbReference type="InterPro" id="IPR013658">
    <property type="entry name" value="SGL"/>
</dbReference>
<name>A0AAE3HGZ2_9GAMM</name>
<dbReference type="AlphaFoldDB" id="A0AAE3HGZ2"/>
<evidence type="ECO:0000256" key="1">
    <source>
        <dbReference type="SAM" id="SignalP"/>
    </source>
</evidence>
<evidence type="ECO:0000259" key="2">
    <source>
        <dbReference type="Pfam" id="PF08450"/>
    </source>
</evidence>
<reference evidence="3" key="1">
    <citation type="submission" date="2022-08" db="EMBL/GenBank/DDBJ databases">
        <title>Genomic Encyclopedia of Type Strains, Phase III (KMG-III): the genomes of soil and plant-associated and newly described type strains.</title>
        <authorList>
            <person name="Whitman W."/>
        </authorList>
    </citation>
    <scope>NUCLEOTIDE SEQUENCE</scope>
    <source>
        <strain evidence="3">HMT 1</strain>
    </source>
</reference>
<keyword evidence="4" id="KW-1185">Reference proteome</keyword>
<evidence type="ECO:0000313" key="3">
    <source>
        <dbReference type="EMBL" id="MCS3902106.1"/>
    </source>
</evidence>
<dbReference type="Gene3D" id="2.120.10.30">
    <property type="entry name" value="TolB, C-terminal domain"/>
    <property type="match status" value="1"/>
</dbReference>
<accession>A0AAE3HGZ2</accession>
<keyword evidence="1" id="KW-0732">Signal</keyword>
<gene>
    <name evidence="3" type="ORF">J2T55_000098</name>
</gene>
<feature type="signal peptide" evidence="1">
    <location>
        <begin position="1"/>
        <end position="23"/>
    </location>
</feature>
<dbReference type="RefSeq" id="WP_259053437.1">
    <property type="nucleotide sequence ID" value="NZ_JANUCT010000001.1"/>
</dbReference>
<comment type="caution">
    <text evidence="3">The sequence shown here is derived from an EMBL/GenBank/DDBJ whole genome shotgun (WGS) entry which is preliminary data.</text>
</comment>
<protein>
    <submittedName>
        <fullName evidence="3">Sugar lactone lactonase YvrE</fullName>
    </submittedName>
</protein>